<proteinExistence type="predicted"/>
<dbReference type="EMBL" id="CP097562">
    <property type="protein sequence ID" value="USF24723.1"/>
    <property type="molecule type" value="Genomic_DNA"/>
</dbReference>
<reference evidence="1" key="1">
    <citation type="journal article" date="2014" name="Genome Announc.">
        <title>Draft genome sequences of the altered schaedler flora, a defined bacterial community from gnotobiotic mice.</title>
        <authorList>
            <person name="Wannemuehler M.J."/>
            <person name="Overstreet A.M."/>
            <person name="Ward D.V."/>
            <person name="Phillips G.J."/>
        </authorList>
    </citation>
    <scope>NUCLEOTIDE SEQUENCE</scope>
    <source>
        <strain evidence="1">ASF457</strain>
    </source>
</reference>
<dbReference type="Proteomes" id="UP000017429">
    <property type="component" value="Chromosome"/>
</dbReference>
<evidence type="ECO:0000313" key="1">
    <source>
        <dbReference type="EMBL" id="USF24723.1"/>
    </source>
</evidence>
<keyword evidence="2" id="KW-1185">Reference proteome</keyword>
<dbReference type="KEGG" id="msch:N508_001812"/>
<reference evidence="1" key="2">
    <citation type="submission" date="2022-05" db="EMBL/GenBank/DDBJ databases">
        <authorList>
            <person name="Proctor A.L."/>
            <person name="Phillips G.J."/>
            <person name="Wannemuehler M.J."/>
        </authorList>
    </citation>
    <scope>NUCLEOTIDE SEQUENCE</scope>
    <source>
        <strain evidence="1">ASF457</strain>
    </source>
</reference>
<protein>
    <submittedName>
        <fullName evidence="1">Uncharacterized protein</fullName>
    </submittedName>
</protein>
<gene>
    <name evidence="1" type="ORF">N508_001812</name>
</gene>
<evidence type="ECO:0000313" key="2">
    <source>
        <dbReference type="Proteomes" id="UP000017429"/>
    </source>
</evidence>
<accession>V2QBE4</accession>
<organism evidence="1 2">
    <name type="scientific">Mucispirillum schaedleri ASF457</name>
    <dbReference type="NCBI Taxonomy" id="1379858"/>
    <lineage>
        <taxon>Bacteria</taxon>
        <taxon>Pseudomonadati</taxon>
        <taxon>Deferribacterota</taxon>
        <taxon>Deferribacteres</taxon>
        <taxon>Deferribacterales</taxon>
        <taxon>Mucispirillaceae</taxon>
        <taxon>Mucispirillum</taxon>
    </lineage>
</organism>
<sequence length="93" mass="10868">MDNEYKVSWIDTNPQNSSYKNEYFAKIKTEKKSLSQDLKDKYEHRLQKGEFTVLDNIEAKSKLENVLSFLPNINPDGLVDNISYDFVSYCSSF</sequence>
<name>V2QBE4_9BACT</name>
<dbReference type="RefSeq" id="WP_023276092.1">
    <property type="nucleotide sequence ID" value="NZ_CP097562.1"/>
</dbReference>
<reference evidence="1" key="3">
    <citation type="submission" date="2022-06" db="EMBL/GenBank/DDBJ databases">
        <title>Resources to Facilitate Use of the Altered Schaedler Flora (ASF) Mouse Model to Study Microbiome Function.</title>
        <authorList>
            <person name="Proctor A."/>
            <person name="Parvinroo S."/>
            <person name="Richie T."/>
            <person name="Jia X."/>
            <person name="Lee S.T.M."/>
            <person name="Karp P.D."/>
            <person name="Paley S."/>
            <person name="Kostic A.D."/>
            <person name="Pierre J.F."/>
            <person name="Wannemuehler M.J."/>
            <person name="Phillips G.J."/>
        </authorList>
    </citation>
    <scope>NUCLEOTIDE SEQUENCE</scope>
    <source>
        <strain evidence="1">ASF457</strain>
    </source>
</reference>
<dbReference type="AlphaFoldDB" id="V2QBE4"/>